<name>U2Y8U8_9SPHN</name>
<dbReference type="InterPro" id="IPR003782">
    <property type="entry name" value="SCO1/SenC"/>
</dbReference>
<protein>
    <submittedName>
        <fullName evidence="7">Copper chaperone SCO1/SenC family protein</fullName>
    </submittedName>
</protein>
<evidence type="ECO:0000256" key="3">
    <source>
        <dbReference type="PIRSR" id="PIRSR603782-1"/>
    </source>
</evidence>
<feature type="chain" id="PRO_5030177662" evidence="5">
    <location>
        <begin position="27"/>
        <end position="190"/>
    </location>
</feature>
<dbReference type="CDD" id="cd02968">
    <property type="entry name" value="SCO"/>
    <property type="match status" value="1"/>
</dbReference>
<evidence type="ECO:0000256" key="1">
    <source>
        <dbReference type="ARBA" id="ARBA00010996"/>
    </source>
</evidence>
<keyword evidence="8" id="KW-1185">Reference proteome</keyword>
<dbReference type="Pfam" id="PF02630">
    <property type="entry name" value="SCO1-SenC"/>
    <property type="match status" value="1"/>
</dbReference>
<feature type="binding site" evidence="3">
    <location>
        <position position="67"/>
    </location>
    <ligand>
        <name>Cu cation</name>
        <dbReference type="ChEBI" id="CHEBI:23378"/>
    </ligand>
</feature>
<dbReference type="PROSITE" id="PS51257">
    <property type="entry name" value="PROKAR_LIPOPROTEIN"/>
    <property type="match status" value="1"/>
</dbReference>
<dbReference type="eggNOG" id="COG1999">
    <property type="taxonomic scope" value="Bacteria"/>
</dbReference>
<proteinExistence type="inferred from homology"/>
<dbReference type="OrthoDB" id="9790194at2"/>
<evidence type="ECO:0000313" key="7">
    <source>
        <dbReference type="EMBL" id="GAD49691.1"/>
    </source>
</evidence>
<dbReference type="PROSITE" id="PS51352">
    <property type="entry name" value="THIOREDOXIN_2"/>
    <property type="match status" value="1"/>
</dbReference>
<keyword evidence="3" id="KW-0479">Metal-binding</keyword>
<comment type="caution">
    <text evidence="7">The sequence shown here is derived from an EMBL/GenBank/DDBJ whole genome shotgun (WGS) entry which is preliminary data.</text>
</comment>
<feature type="binding site" evidence="3">
    <location>
        <position position="155"/>
    </location>
    <ligand>
        <name>Cu cation</name>
        <dbReference type="ChEBI" id="CHEBI:23378"/>
    </ligand>
</feature>
<evidence type="ECO:0000256" key="5">
    <source>
        <dbReference type="SAM" id="SignalP"/>
    </source>
</evidence>
<organism evidence="7 8">
    <name type="scientific">Caenibius tardaugens NBRC 16725</name>
    <dbReference type="NCBI Taxonomy" id="1219035"/>
    <lineage>
        <taxon>Bacteria</taxon>
        <taxon>Pseudomonadati</taxon>
        <taxon>Pseudomonadota</taxon>
        <taxon>Alphaproteobacteria</taxon>
        <taxon>Sphingomonadales</taxon>
        <taxon>Erythrobacteraceae</taxon>
        <taxon>Caenibius</taxon>
    </lineage>
</organism>
<dbReference type="Proteomes" id="UP000016568">
    <property type="component" value="Unassembled WGS sequence"/>
</dbReference>
<evidence type="ECO:0000256" key="2">
    <source>
        <dbReference type="ARBA" id="ARBA00023008"/>
    </source>
</evidence>
<comment type="similarity">
    <text evidence="1">Belongs to the SCO1/2 family.</text>
</comment>
<dbReference type="FunFam" id="3.40.30.10:FF:000013">
    <property type="entry name" value="Blast:Protein SCO1 homolog, mitochondrial"/>
    <property type="match status" value="1"/>
</dbReference>
<accession>U2Y8U8</accession>
<feature type="binding site" evidence="3">
    <location>
        <position position="71"/>
    </location>
    <ligand>
        <name>Cu cation</name>
        <dbReference type="ChEBI" id="CHEBI:23378"/>
    </ligand>
</feature>
<evidence type="ECO:0000313" key="8">
    <source>
        <dbReference type="Proteomes" id="UP000016568"/>
    </source>
</evidence>
<dbReference type="RefSeq" id="WP_021690596.1">
    <property type="nucleotide sequence ID" value="NZ_BASZ01000006.1"/>
</dbReference>
<keyword evidence="4" id="KW-1015">Disulfide bond</keyword>
<dbReference type="InterPro" id="IPR036249">
    <property type="entry name" value="Thioredoxin-like_sf"/>
</dbReference>
<reference evidence="7 8" key="1">
    <citation type="submission" date="2013-09" db="EMBL/GenBank/DDBJ databases">
        <title>Whole genome shotgun sequence of Novosphingobium tardaugens NBRC 16725.</title>
        <authorList>
            <person name="Isaki S."/>
            <person name="Hosoyama A."/>
            <person name="Tsuchikane K."/>
            <person name="Katsumata H."/>
            <person name="Ando Y."/>
            <person name="Yamazaki S."/>
            <person name="Fujita N."/>
        </authorList>
    </citation>
    <scope>NUCLEOTIDE SEQUENCE [LARGE SCALE GENOMIC DNA]</scope>
    <source>
        <strain evidence="7 8">NBRC 16725</strain>
    </source>
</reference>
<dbReference type="Gene3D" id="3.40.30.10">
    <property type="entry name" value="Glutaredoxin"/>
    <property type="match status" value="1"/>
</dbReference>
<sequence>MRRVDRRIRVGLAALLLAGLAACSSSQPDAPTAFGGPFELTAPDGHTVGSASLKGKPYAIFFGYTRCPDVCPTTLARMARLRKQLGPDGGKFAIVFVSVDPEHDKPEDLGRYVALFGTPVIGLTGDKEHLAQAVKNFGVFYQRVPQPGGDYTIDHTASVYLMDRDGTFVSTIDHDESDQMALAKLKRLIG</sequence>
<dbReference type="PANTHER" id="PTHR12151">
    <property type="entry name" value="ELECTRON TRANSPORT PROTIN SCO1/SENC FAMILY MEMBER"/>
    <property type="match status" value="1"/>
</dbReference>
<feature type="domain" description="Thioredoxin" evidence="6">
    <location>
        <begin position="16"/>
        <end position="190"/>
    </location>
</feature>
<dbReference type="SUPFAM" id="SSF52833">
    <property type="entry name" value="Thioredoxin-like"/>
    <property type="match status" value="1"/>
</dbReference>
<feature type="signal peptide" evidence="5">
    <location>
        <begin position="1"/>
        <end position="26"/>
    </location>
</feature>
<gene>
    <name evidence="7" type="ORF">NT2_06_01310</name>
</gene>
<dbReference type="KEGG" id="ntd:EGO55_18740"/>
<keyword evidence="5" id="KW-0732">Signal</keyword>
<evidence type="ECO:0000256" key="4">
    <source>
        <dbReference type="PIRSR" id="PIRSR603782-2"/>
    </source>
</evidence>
<dbReference type="GO" id="GO:0046872">
    <property type="term" value="F:metal ion binding"/>
    <property type="evidence" value="ECO:0007669"/>
    <property type="project" value="UniProtKB-KW"/>
</dbReference>
<dbReference type="InterPro" id="IPR013766">
    <property type="entry name" value="Thioredoxin_domain"/>
</dbReference>
<keyword evidence="2 3" id="KW-0186">Copper</keyword>
<feature type="disulfide bond" description="Redox-active" evidence="4">
    <location>
        <begin position="67"/>
        <end position="71"/>
    </location>
</feature>
<dbReference type="AlphaFoldDB" id="U2Y8U8"/>
<evidence type="ECO:0000259" key="6">
    <source>
        <dbReference type="PROSITE" id="PS51352"/>
    </source>
</evidence>
<dbReference type="EMBL" id="BASZ01000006">
    <property type="protein sequence ID" value="GAD49691.1"/>
    <property type="molecule type" value="Genomic_DNA"/>
</dbReference>
<dbReference type="PANTHER" id="PTHR12151:SF25">
    <property type="entry name" value="LINALOOL DEHYDRATASE_ISOMERASE DOMAIN-CONTAINING PROTEIN"/>
    <property type="match status" value="1"/>
</dbReference>